<dbReference type="InterPro" id="IPR006047">
    <property type="entry name" value="GH13_cat_dom"/>
</dbReference>
<dbReference type="SMART" id="SM00642">
    <property type="entry name" value="Aamy"/>
    <property type="match status" value="1"/>
</dbReference>
<keyword evidence="19" id="KW-0328">Glycosyltransferase</keyword>
<dbReference type="PANTHER" id="PTHR43651">
    <property type="entry name" value="1,4-ALPHA-GLUCAN-BRANCHING ENZYME"/>
    <property type="match status" value="1"/>
</dbReference>
<dbReference type="GO" id="GO:0016757">
    <property type="term" value="F:glycosyltransferase activity"/>
    <property type="evidence" value="ECO:0007669"/>
    <property type="project" value="UniProtKB-KW"/>
</dbReference>
<dbReference type="CDD" id="cd02853">
    <property type="entry name" value="E_set_MTHase_like_N"/>
    <property type="match status" value="1"/>
</dbReference>
<dbReference type="Proteomes" id="UP000001890">
    <property type="component" value="Chromosome"/>
</dbReference>
<dbReference type="EC" id="3.2.1.141" evidence="4 13"/>
<dbReference type="GO" id="GO:0005992">
    <property type="term" value="P:trehalose biosynthetic process"/>
    <property type="evidence" value="ECO:0007669"/>
    <property type="project" value="UniProtKB-UniRule"/>
</dbReference>
<evidence type="ECO:0000256" key="3">
    <source>
        <dbReference type="ARBA" id="ARBA00008061"/>
    </source>
</evidence>
<dbReference type="STRING" id="380358.XALC_2592"/>
<feature type="region of interest" description="Disordered" evidence="17">
    <location>
        <begin position="1"/>
        <end position="20"/>
    </location>
</feature>
<dbReference type="GO" id="GO:0005737">
    <property type="term" value="C:cytoplasm"/>
    <property type="evidence" value="ECO:0007669"/>
    <property type="project" value="UniProtKB-SubCell"/>
</dbReference>
<dbReference type="InterPro" id="IPR017853">
    <property type="entry name" value="GH"/>
</dbReference>
<evidence type="ECO:0000256" key="8">
    <source>
        <dbReference type="ARBA" id="ARBA00023277"/>
    </source>
</evidence>
<gene>
    <name evidence="19" type="primary">glgB</name>
    <name evidence="19" type="ordered locus">XALc_2592</name>
</gene>
<comment type="similarity">
    <text evidence="3 14">Belongs to the glycosyl hydrolase 13 family.</text>
</comment>
<keyword evidence="6" id="KW-0963">Cytoplasm</keyword>
<dbReference type="KEGG" id="xal:XALC_2592"/>
<dbReference type="Pfam" id="PF02922">
    <property type="entry name" value="CBM_48"/>
    <property type="match status" value="1"/>
</dbReference>
<comment type="catalytic activity">
    <reaction evidence="12 14">
        <text>hydrolysis of (1-&gt;4)-alpha-D-glucosidic linkage in 4-alpha-D-[(1-&gt;4)-alpha-D-glucanosyl]n trehalose to yield trehalose and (1-&gt;4)-alpha-D-glucan.</text>
        <dbReference type="EC" id="3.2.1.141"/>
    </reaction>
</comment>
<evidence type="ECO:0000259" key="18">
    <source>
        <dbReference type="SMART" id="SM00642"/>
    </source>
</evidence>
<keyword evidence="9 14" id="KW-0326">Glycosidase</keyword>
<keyword evidence="20" id="KW-1185">Reference proteome</keyword>
<evidence type="ECO:0000313" key="20">
    <source>
        <dbReference type="Proteomes" id="UP000001890"/>
    </source>
</evidence>
<dbReference type="CDD" id="cd11325">
    <property type="entry name" value="AmyAc_GTHase"/>
    <property type="match status" value="1"/>
</dbReference>
<dbReference type="PANTHER" id="PTHR43651:SF11">
    <property type="entry name" value="MALTO-OLIGOSYLTREHALOSE TREHALOHYDROLASE"/>
    <property type="match status" value="1"/>
</dbReference>
<keyword evidence="19" id="KW-0808">Transferase</keyword>
<feature type="compositionally biased region" description="Polar residues" evidence="17">
    <location>
        <begin position="7"/>
        <end position="18"/>
    </location>
</feature>
<evidence type="ECO:0000256" key="9">
    <source>
        <dbReference type="ARBA" id="ARBA00023295"/>
    </source>
</evidence>
<comment type="subcellular location">
    <subcellularLocation>
        <location evidence="1 15">Cytoplasm</location>
    </subcellularLocation>
</comment>
<evidence type="ECO:0000313" key="19">
    <source>
        <dbReference type="EMBL" id="CBA17071.1"/>
    </source>
</evidence>
<reference evidence="19 20" key="1">
    <citation type="journal article" date="2009" name="BMC Genomics">
        <title>The complete genome sequence of Xanthomonas albilineans provides new insights into the reductive genome evolution of the xylem-limited Xanthomonadaceae.</title>
        <authorList>
            <person name="Pieretti I."/>
            <person name="Royer M."/>
            <person name="Barbe V."/>
            <person name="Carrere S."/>
            <person name="Koebnik R."/>
            <person name="Cociancich S."/>
            <person name="Couloux A."/>
            <person name="Darrasse A."/>
            <person name="Gouzy J."/>
            <person name="Jacques M.A."/>
            <person name="Lauber E."/>
            <person name="Manceau C."/>
            <person name="Mangenot S."/>
            <person name="Poussier S."/>
            <person name="Segurens B."/>
            <person name="Szurek B."/>
            <person name="Verdier V."/>
            <person name="Arlat M."/>
            <person name="Rott P."/>
        </authorList>
    </citation>
    <scope>NUCLEOTIDE SEQUENCE [LARGE SCALE GENOMIC DNA]</scope>
    <source>
        <strain evidence="20">GPE PC73 / CFBP 7063</strain>
    </source>
</reference>
<proteinExistence type="inferred from homology"/>
<comment type="pathway">
    <text evidence="2 14">Glycan biosynthesis; trehalose biosynthesis.</text>
</comment>
<dbReference type="InterPro" id="IPR014756">
    <property type="entry name" value="Ig_E-set"/>
</dbReference>
<dbReference type="PATRIC" id="fig|29447.3.peg.2546"/>
<dbReference type="InterPro" id="IPR044901">
    <property type="entry name" value="Trehalose_TreZ_E-set_sf"/>
</dbReference>
<dbReference type="AlphaFoldDB" id="D2UFB0"/>
<keyword evidence="8" id="KW-0119">Carbohydrate metabolism</keyword>
<dbReference type="Pfam" id="PF11941">
    <property type="entry name" value="DUF3459"/>
    <property type="match status" value="1"/>
</dbReference>
<evidence type="ECO:0000256" key="5">
    <source>
        <dbReference type="ARBA" id="ARBA00015938"/>
    </source>
</evidence>
<dbReference type="Gene3D" id="1.10.10.760">
    <property type="entry name" value="E-set domains of sugar-utilizing enzymes"/>
    <property type="match status" value="1"/>
</dbReference>
<dbReference type="OrthoDB" id="9800174at2"/>
<dbReference type="InterPro" id="IPR004193">
    <property type="entry name" value="Glyco_hydro_13_N"/>
</dbReference>
<dbReference type="InterPro" id="IPR022567">
    <property type="entry name" value="DUF3459"/>
</dbReference>
<evidence type="ECO:0000256" key="10">
    <source>
        <dbReference type="ARBA" id="ARBA00032057"/>
    </source>
</evidence>
<dbReference type="Gene3D" id="3.20.20.80">
    <property type="entry name" value="Glycosidases"/>
    <property type="match status" value="1"/>
</dbReference>
<dbReference type="InterPro" id="IPR013783">
    <property type="entry name" value="Ig-like_fold"/>
</dbReference>
<dbReference type="EMBL" id="FP565176">
    <property type="protein sequence ID" value="CBA17071.1"/>
    <property type="molecule type" value="Genomic_DNA"/>
</dbReference>
<feature type="active site" description="Nucleophile" evidence="15">
    <location>
        <position position="270"/>
    </location>
</feature>
<dbReference type="InterPro" id="IPR012768">
    <property type="entry name" value="Trehalose_TreZ"/>
</dbReference>
<sequence>MNMATMLASTDNTSTNSAAPRCGAWPSTEGEVVFALWAPDATGVELVFDDDRRQALSAVGDGYFAATVACPHGTRYRYAVDGHAPVPDPASRWQPDGVHGASAVLATDGYRWRHHDWQGRPWAETVFYELHVGTCGGYAGLRAQLPTLAAFGVTAIELMPLSAFPGRRNWGYDGVLPYAPASAYGHPDELKALIDEAHGLGLSVFLDVVYNHFGPDGNYLGQYASTFFRADAPTPWGAAIDFRLPQVQRYFIDNALMWLHEYRFDGLRLDAVHAIKPNAFLDTLREAIMASVEDGRHVHLVLENEANQTSLLMRGYSAQWDDDFHNSLHVLLTGEHEGYYAGFADAPAQHLARVLGEGFAYQGQADHRGHPRGEPSSQLPPHKCVIFAQNHDQIGNRAYGDRLITQVAEPTLRSALALTALTPMIPLFFMGEPWGCRAPFMFFTDFPPPLDEAVREGRRREFAQFAAFADPQQRARIPDPNAPSTFQTSIADIGDATHGDGVRWCDWFVAVLALRRQYLLPALTQARSLGARVLGPKAVTAGWRMGRDEWHVAVNFGDTPVPLDLPGIAVHRENTGENPASLPPAAFVAHYRCGSAS</sequence>
<protein>
    <recommendedName>
        <fullName evidence="5 13">Malto-oligosyltrehalose trehalohydrolase</fullName>
        <shortName evidence="14">MTHase</shortName>
        <ecNumber evidence="4 13">3.2.1.141</ecNumber>
    </recommendedName>
    <alternativeName>
        <fullName evidence="11 14">4-alpha-D-((1-&gt;4)-alpha-D-glucano)trehalose trehalohydrolase</fullName>
    </alternativeName>
    <alternativeName>
        <fullName evidence="10 14">Maltooligosyl trehalose trehalohydrolase</fullName>
    </alternativeName>
</protein>
<dbReference type="GO" id="GO:0033942">
    <property type="term" value="F:4-alpha-D-(1-&gt;4)-alpha-D-glucanotrehalose trehalohydrolase activity"/>
    <property type="evidence" value="ECO:0007669"/>
    <property type="project" value="UniProtKB-EC"/>
</dbReference>
<evidence type="ECO:0000256" key="7">
    <source>
        <dbReference type="ARBA" id="ARBA00022801"/>
    </source>
</evidence>
<evidence type="ECO:0000256" key="14">
    <source>
        <dbReference type="PIRNR" id="PIRNR006337"/>
    </source>
</evidence>
<dbReference type="Gene3D" id="2.60.40.10">
    <property type="entry name" value="Immunoglobulins"/>
    <property type="match status" value="1"/>
</dbReference>
<keyword evidence="7 14" id="KW-0378">Hydrolase</keyword>
<feature type="domain" description="Glycosyl hydrolase family 13 catalytic" evidence="18">
    <location>
        <begin position="125"/>
        <end position="469"/>
    </location>
</feature>
<dbReference type="Pfam" id="PF00128">
    <property type="entry name" value="Alpha-amylase"/>
    <property type="match status" value="1"/>
</dbReference>
<evidence type="ECO:0000256" key="11">
    <source>
        <dbReference type="ARBA" id="ARBA00033284"/>
    </source>
</evidence>
<evidence type="ECO:0000256" key="16">
    <source>
        <dbReference type="PIRSR" id="PIRSR006337-3"/>
    </source>
</evidence>
<evidence type="ECO:0000256" key="12">
    <source>
        <dbReference type="ARBA" id="ARBA00034013"/>
    </source>
</evidence>
<dbReference type="SUPFAM" id="SSF81296">
    <property type="entry name" value="E set domains"/>
    <property type="match status" value="1"/>
</dbReference>
<feature type="active site" description="Proton donor" evidence="15">
    <location>
        <position position="303"/>
    </location>
</feature>
<dbReference type="NCBIfam" id="TIGR02402">
    <property type="entry name" value="trehalose_TreZ"/>
    <property type="match status" value="1"/>
</dbReference>
<dbReference type="UniPathway" id="UPA00299"/>
<evidence type="ECO:0000256" key="17">
    <source>
        <dbReference type="SAM" id="MobiDB-lite"/>
    </source>
</evidence>
<evidence type="ECO:0000256" key="13">
    <source>
        <dbReference type="NCBIfam" id="TIGR02402"/>
    </source>
</evidence>
<dbReference type="eggNOG" id="COG0296">
    <property type="taxonomic scope" value="Bacteria"/>
</dbReference>
<evidence type="ECO:0000256" key="2">
    <source>
        <dbReference type="ARBA" id="ARBA00005199"/>
    </source>
</evidence>
<organism evidence="19 20">
    <name type="scientific">Xanthomonas albilineans (strain GPE PC73 / CFBP 7063)</name>
    <dbReference type="NCBI Taxonomy" id="380358"/>
    <lineage>
        <taxon>Bacteria</taxon>
        <taxon>Pseudomonadati</taxon>
        <taxon>Pseudomonadota</taxon>
        <taxon>Gammaproteobacteria</taxon>
        <taxon>Lysobacterales</taxon>
        <taxon>Lysobacteraceae</taxon>
        <taxon>Xanthomonas</taxon>
    </lineage>
</organism>
<name>D2UFB0_XANAP</name>
<evidence type="ECO:0000256" key="6">
    <source>
        <dbReference type="ARBA" id="ARBA00022490"/>
    </source>
</evidence>
<evidence type="ECO:0000256" key="15">
    <source>
        <dbReference type="PIRSR" id="PIRSR006337-1"/>
    </source>
</evidence>
<evidence type="ECO:0000256" key="4">
    <source>
        <dbReference type="ARBA" id="ARBA00012268"/>
    </source>
</evidence>
<dbReference type="SUPFAM" id="SSF51445">
    <property type="entry name" value="(Trans)glycosidases"/>
    <property type="match status" value="1"/>
</dbReference>
<feature type="site" description="Transition state stabilizer" evidence="16">
    <location>
        <position position="392"/>
    </location>
</feature>
<evidence type="ECO:0000256" key="1">
    <source>
        <dbReference type="ARBA" id="ARBA00004496"/>
    </source>
</evidence>
<accession>D2UFB0</accession>
<dbReference type="PIRSF" id="PIRSF006337">
    <property type="entry name" value="Trehalose_TreZ"/>
    <property type="match status" value="1"/>
</dbReference>